<dbReference type="SUPFAM" id="SSF51735">
    <property type="entry name" value="NAD(P)-binding Rossmann-fold domains"/>
    <property type="match status" value="1"/>
</dbReference>
<evidence type="ECO:0000259" key="4">
    <source>
        <dbReference type="Pfam" id="PF14833"/>
    </source>
</evidence>
<keyword evidence="6" id="KW-1185">Reference proteome</keyword>
<proteinExistence type="predicted"/>
<dbReference type="RefSeq" id="WP_379959580.1">
    <property type="nucleotide sequence ID" value="NZ_JAUYVI010000007.1"/>
</dbReference>
<feature type="domain" description="6-phosphogluconate dehydrogenase NADP-binding" evidence="3">
    <location>
        <begin position="6"/>
        <end position="162"/>
    </location>
</feature>
<accession>A0ABU0YUQ3</accession>
<name>A0ABU0YUQ3_9PROT</name>
<dbReference type="GO" id="GO:0016491">
    <property type="term" value="F:oxidoreductase activity"/>
    <property type="evidence" value="ECO:0007669"/>
    <property type="project" value="UniProtKB-KW"/>
</dbReference>
<dbReference type="Gene3D" id="3.40.50.720">
    <property type="entry name" value="NAD(P)-binding Rossmann-like Domain"/>
    <property type="match status" value="1"/>
</dbReference>
<dbReference type="Proteomes" id="UP001230156">
    <property type="component" value="Unassembled WGS sequence"/>
</dbReference>
<evidence type="ECO:0000313" key="5">
    <source>
        <dbReference type="EMBL" id="MDQ7250378.1"/>
    </source>
</evidence>
<dbReference type="PIRSF" id="PIRSF000103">
    <property type="entry name" value="HIBADH"/>
    <property type="match status" value="1"/>
</dbReference>
<keyword evidence="2" id="KW-0520">NAD</keyword>
<dbReference type="Pfam" id="PF03446">
    <property type="entry name" value="NAD_binding_2"/>
    <property type="match status" value="1"/>
</dbReference>
<feature type="domain" description="3-hydroxyisobutyrate dehydrogenase-like NAD-binding" evidence="4">
    <location>
        <begin position="166"/>
        <end position="286"/>
    </location>
</feature>
<evidence type="ECO:0000256" key="1">
    <source>
        <dbReference type="ARBA" id="ARBA00023002"/>
    </source>
</evidence>
<dbReference type="InterPro" id="IPR015815">
    <property type="entry name" value="HIBADH-related"/>
</dbReference>
<dbReference type="PANTHER" id="PTHR22981:SF7">
    <property type="entry name" value="3-HYDROXYISOBUTYRATE DEHYDROGENASE, MITOCHONDRIAL"/>
    <property type="match status" value="1"/>
</dbReference>
<comment type="caution">
    <text evidence="5">The sequence shown here is derived from an EMBL/GenBank/DDBJ whole genome shotgun (WGS) entry which is preliminary data.</text>
</comment>
<dbReference type="InterPro" id="IPR036291">
    <property type="entry name" value="NAD(P)-bd_dom_sf"/>
</dbReference>
<protein>
    <submittedName>
        <fullName evidence="5">NAD(P)-dependent oxidoreductase</fullName>
        <ecNumber evidence="5">1.1.-.-</ecNumber>
    </submittedName>
</protein>
<reference evidence="6" key="1">
    <citation type="submission" date="2023-08" db="EMBL/GenBank/DDBJ databases">
        <title>Rhodospirillaceae gen. nov., a novel taxon isolated from the Yangtze River Yuezi River estuary sludge.</title>
        <authorList>
            <person name="Ruan L."/>
        </authorList>
    </citation>
    <scope>NUCLEOTIDE SEQUENCE [LARGE SCALE GENOMIC DNA]</scope>
    <source>
        <strain evidence="6">R-7</strain>
    </source>
</reference>
<sequence>MAGLKAGFVGVGKMGGSMAARLLKAGYEVTVFDPAATSVAALVAQGAKAAASPREVGDAAEIVLVSLPSPQILETAALGPDGIAGGKSVRILVDLSTTGARAAAAIAARLAESNIAMIDAPVSGGLKGARDGTLAVMASGQRTAFEKVQPVIENFGKIFYLGDVQGAAQTMKLANNLINACSLAISSEAIVMGVKAGLDPKVMLDVINTSTGRNSATQDKFPKAVLPRTFDFGFATGLLLKDVRLCLDEAEASGVPMVVGSAVRQLLSMTNQLQGPDSDFTCIVKTIEGWAHVEVGSTEGDANVDPSADS</sequence>
<evidence type="ECO:0000256" key="2">
    <source>
        <dbReference type="ARBA" id="ARBA00023027"/>
    </source>
</evidence>
<dbReference type="InterPro" id="IPR013328">
    <property type="entry name" value="6PGD_dom2"/>
</dbReference>
<dbReference type="InterPro" id="IPR006115">
    <property type="entry name" value="6PGDH_NADP-bd"/>
</dbReference>
<dbReference type="Gene3D" id="1.10.1040.10">
    <property type="entry name" value="N-(1-d-carboxylethyl)-l-norvaline Dehydrogenase, domain 2"/>
    <property type="match status" value="1"/>
</dbReference>
<keyword evidence="1 5" id="KW-0560">Oxidoreductase</keyword>
<dbReference type="EMBL" id="JAUYVI010000007">
    <property type="protein sequence ID" value="MDQ7250378.1"/>
    <property type="molecule type" value="Genomic_DNA"/>
</dbReference>
<gene>
    <name evidence="5" type="ORF">Q8A70_21995</name>
</gene>
<organism evidence="5 6">
    <name type="scientific">Dongia sedimenti</name>
    <dbReference type="NCBI Taxonomy" id="3064282"/>
    <lineage>
        <taxon>Bacteria</taxon>
        <taxon>Pseudomonadati</taxon>
        <taxon>Pseudomonadota</taxon>
        <taxon>Alphaproteobacteria</taxon>
        <taxon>Rhodospirillales</taxon>
        <taxon>Dongiaceae</taxon>
        <taxon>Dongia</taxon>
    </lineage>
</organism>
<evidence type="ECO:0000313" key="6">
    <source>
        <dbReference type="Proteomes" id="UP001230156"/>
    </source>
</evidence>
<evidence type="ECO:0000259" key="3">
    <source>
        <dbReference type="Pfam" id="PF03446"/>
    </source>
</evidence>
<dbReference type="Pfam" id="PF14833">
    <property type="entry name" value="NAD_binding_11"/>
    <property type="match status" value="1"/>
</dbReference>
<dbReference type="InterPro" id="IPR029154">
    <property type="entry name" value="HIBADH-like_NADP-bd"/>
</dbReference>
<dbReference type="InterPro" id="IPR008927">
    <property type="entry name" value="6-PGluconate_DH-like_C_sf"/>
</dbReference>
<dbReference type="SUPFAM" id="SSF48179">
    <property type="entry name" value="6-phosphogluconate dehydrogenase C-terminal domain-like"/>
    <property type="match status" value="1"/>
</dbReference>
<dbReference type="PANTHER" id="PTHR22981">
    <property type="entry name" value="3-HYDROXYISOBUTYRATE DEHYDROGENASE-RELATED"/>
    <property type="match status" value="1"/>
</dbReference>
<dbReference type="EC" id="1.1.-.-" evidence="5"/>